<evidence type="ECO:0000259" key="2">
    <source>
        <dbReference type="Pfam" id="PF04984"/>
    </source>
</evidence>
<gene>
    <name evidence="5" type="ORF">SAMEA2273318_02907</name>
</gene>
<evidence type="ECO:0000313" key="5">
    <source>
        <dbReference type="EMBL" id="CZV65591.1"/>
    </source>
</evidence>
<dbReference type="InterPro" id="IPR035326">
    <property type="entry name" value="Beta_sandwich_Seath"/>
</dbReference>
<evidence type="ECO:0000256" key="1">
    <source>
        <dbReference type="ARBA" id="ARBA00008005"/>
    </source>
</evidence>
<sequence length="504" mass="54438">MTVSFNYIPADNRVPLFYAEMDNSAANTAQDSAPSLLIGMALSDADMPVNQLVIMPSKDLAKKMAGRGSQLARMVEAYRRVDPFGELWVIAVPDNGQAATGTITFSGTATDAGAVNLYIGTTRVQITVAANDTGADAAQALLAAINGNQDLPVTAQYKMTSAGPAQGTLELTAVNSGTGGNTIPLTLNYYGTASGEELPAGLSVQIGKMSGGAGDPDLSASIAAMGDEPFDYIGLPFSDSASLQLMATEMNDSSGRWSYIRQLYGHVYTARTGSLSELVAYGDTFNYQHITIAGYEKDVQTPVDELVAYRLARQAVFLRNDPARPTQTGELTGALPAPTGKRFAITEQQSLLTHGIATAYTESGILRIQRDITTYRKNAYGVADNSYLDSETLHTSAYVLRRLKSVITSKYGRHKLANDGTRFGPGQAIVTPSVIRGELGAVYRQLEREGIVENFELFQQYLIVERNANDPNRLDVLFPPDYVNQLRVFAVLNQFRLQYNEEAA</sequence>
<evidence type="ECO:0000313" key="6">
    <source>
        <dbReference type="Proteomes" id="UP000076008"/>
    </source>
</evidence>
<comment type="similarity">
    <text evidence="1">Belongs to the myoviridae tail sheath protein family.</text>
</comment>
<dbReference type="AlphaFoldDB" id="A0A144MSF2"/>
<name>A0A144MSF2_ENTCL</name>
<dbReference type="PIRSF" id="PIRSF007349">
    <property type="entry name" value="Tsp_L"/>
    <property type="match status" value="1"/>
</dbReference>
<dbReference type="Pfam" id="PF17481">
    <property type="entry name" value="Phage_sheath_domII"/>
    <property type="match status" value="1"/>
</dbReference>
<dbReference type="Pfam" id="PF04984">
    <property type="entry name" value="Phage_sheath_1"/>
    <property type="match status" value="1"/>
</dbReference>
<evidence type="ECO:0000259" key="3">
    <source>
        <dbReference type="Pfam" id="PF17481"/>
    </source>
</evidence>
<feature type="domain" description="Tail sheath protein C-terminal" evidence="4">
    <location>
        <begin position="383"/>
        <end position="496"/>
    </location>
</feature>
<evidence type="ECO:0000259" key="4">
    <source>
        <dbReference type="Pfam" id="PF17482"/>
    </source>
</evidence>
<organism evidence="5 6">
    <name type="scientific">Enterobacter cloacae</name>
    <dbReference type="NCBI Taxonomy" id="550"/>
    <lineage>
        <taxon>Bacteria</taxon>
        <taxon>Pseudomonadati</taxon>
        <taxon>Pseudomonadota</taxon>
        <taxon>Gammaproteobacteria</taxon>
        <taxon>Enterobacterales</taxon>
        <taxon>Enterobacteriaceae</taxon>
        <taxon>Enterobacter</taxon>
        <taxon>Enterobacter cloacae complex</taxon>
    </lineage>
</organism>
<accession>A0A144MSF2</accession>
<protein>
    <submittedName>
        <fullName evidence="5">Bacteriophage Mu tail sheath family protein</fullName>
    </submittedName>
</protein>
<feature type="domain" description="Tail sheath protein subtilisin-like" evidence="2">
    <location>
        <begin position="211"/>
        <end position="374"/>
    </location>
</feature>
<dbReference type="InterPro" id="IPR035089">
    <property type="entry name" value="Phage_sheath_subtilisin"/>
</dbReference>
<dbReference type="EMBL" id="FJXR01000017">
    <property type="protein sequence ID" value="CZV65591.1"/>
    <property type="molecule type" value="Genomic_DNA"/>
</dbReference>
<dbReference type="InterPro" id="IPR020287">
    <property type="entry name" value="Tail_sheath_C"/>
</dbReference>
<reference evidence="5 6" key="1">
    <citation type="submission" date="2016-03" db="EMBL/GenBank/DDBJ databases">
        <authorList>
            <consortium name="Pathogen Informatics"/>
        </authorList>
    </citation>
    <scope>NUCLEOTIDE SEQUENCE [LARGE SCALE GENOMIC DNA]</scope>
    <source>
        <strain evidence="6">e1252</strain>
    </source>
</reference>
<proteinExistence type="inferred from homology"/>
<dbReference type="RefSeq" id="WP_063144574.1">
    <property type="nucleotide sequence ID" value="NZ_FJXR01000017.1"/>
</dbReference>
<feature type="domain" description="Phage tail sheath protein-like beta-sandwich" evidence="3">
    <location>
        <begin position="95"/>
        <end position="202"/>
    </location>
</feature>
<dbReference type="Proteomes" id="UP000076008">
    <property type="component" value="Unassembled WGS sequence"/>
</dbReference>
<dbReference type="Pfam" id="PF17482">
    <property type="entry name" value="Phage_sheath_1C"/>
    <property type="match status" value="1"/>
</dbReference>
<dbReference type="InterPro" id="IPR007067">
    <property type="entry name" value="Tail_sheath"/>
</dbReference>